<dbReference type="Pfam" id="PF01343">
    <property type="entry name" value="Peptidase_S49"/>
    <property type="match status" value="1"/>
</dbReference>
<dbReference type="InterPro" id="IPR029045">
    <property type="entry name" value="ClpP/crotonase-like_dom_sf"/>
</dbReference>
<reference evidence="7" key="1">
    <citation type="journal article" date="2019" name="Int. J. Syst. Evol. Microbiol.">
        <title>The Global Catalogue of Microorganisms (GCM) 10K type strain sequencing project: providing services to taxonomists for standard genome sequencing and annotation.</title>
        <authorList>
            <consortium name="The Broad Institute Genomics Platform"/>
            <consortium name="The Broad Institute Genome Sequencing Center for Infectious Disease"/>
            <person name="Wu L."/>
            <person name="Ma J."/>
        </authorList>
    </citation>
    <scope>NUCLEOTIDE SEQUENCE [LARGE SCALE GENOMIC DNA]</scope>
    <source>
        <strain evidence="7">KCTC 33575</strain>
    </source>
</reference>
<keyword evidence="4" id="KW-0720">Serine protease</keyword>
<evidence type="ECO:0000313" key="7">
    <source>
        <dbReference type="Proteomes" id="UP001597519"/>
    </source>
</evidence>
<dbReference type="Gene3D" id="6.20.330.10">
    <property type="match status" value="1"/>
</dbReference>
<dbReference type="InterPro" id="IPR047272">
    <property type="entry name" value="S49_SppA_C"/>
</dbReference>
<evidence type="ECO:0000313" key="6">
    <source>
        <dbReference type="EMBL" id="MFD2829076.1"/>
    </source>
</evidence>
<keyword evidence="3" id="KW-0378">Hydrolase</keyword>
<proteinExistence type="inferred from homology"/>
<evidence type="ECO:0000256" key="1">
    <source>
        <dbReference type="ARBA" id="ARBA00008683"/>
    </source>
</evidence>
<dbReference type="Proteomes" id="UP001597519">
    <property type="component" value="Unassembled WGS sequence"/>
</dbReference>
<keyword evidence="2" id="KW-0645">Protease</keyword>
<dbReference type="PANTHER" id="PTHR42987:SF7">
    <property type="entry name" value="SIGNAL PEPTIDE PEPTIDASE SPPA-RELATED"/>
    <property type="match status" value="1"/>
</dbReference>
<accession>A0ABW5WUS1</accession>
<dbReference type="CDD" id="cd07023">
    <property type="entry name" value="S49_Sppa_N_C"/>
    <property type="match status" value="1"/>
</dbReference>
<protein>
    <submittedName>
        <fullName evidence="6">Signal peptide peptidase SppA</fullName>
    </submittedName>
</protein>
<dbReference type="Gene3D" id="3.90.226.10">
    <property type="entry name" value="2-enoyl-CoA Hydratase, Chain A, domain 1"/>
    <property type="match status" value="1"/>
</dbReference>
<dbReference type="InterPro" id="IPR002142">
    <property type="entry name" value="Peptidase_S49"/>
</dbReference>
<name>A0ABW5WUS1_9STAP</name>
<dbReference type="RefSeq" id="WP_377770754.1">
    <property type="nucleotide sequence ID" value="NZ_JBHUOQ010000001.1"/>
</dbReference>
<evidence type="ECO:0000256" key="3">
    <source>
        <dbReference type="ARBA" id="ARBA00022801"/>
    </source>
</evidence>
<evidence type="ECO:0000259" key="5">
    <source>
        <dbReference type="Pfam" id="PF01343"/>
    </source>
</evidence>
<keyword evidence="7" id="KW-1185">Reference proteome</keyword>
<comment type="caution">
    <text evidence="6">The sequence shown here is derived from an EMBL/GenBank/DDBJ whole genome shotgun (WGS) entry which is preliminary data.</text>
</comment>
<feature type="domain" description="Peptidase S49" evidence="5">
    <location>
        <begin position="127"/>
        <end position="275"/>
    </location>
</feature>
<dbReference type="EMBL" id="JBHUOQ010000001">
    <property type="protein sequence ID" value="MFD2829076.1"/>
    <property type="molecule type" value="Genomic_DNA"/>
</dbReference>
<dbReference type="NCBIfam" id="TIGR00706">
    <property type="entry name" value="SppA_dom"/>
    <property type="match status" value="1"/>
</dbReference>
<comment type="similarity">
    <text evidence="1">Belongs to the peptidase S49 family.</text>
</comment>
<gene>
    <name evidence="6" type="primary">sppA</name>
    <name evidence="6" type="ORF">ACFSX4_01265</name>
</gene>
<organism evidence="6 7">
    <name type="scientific">Corticicoccus populi</name>
    <dbReference type="NCBI Taxonomy" id="1812821"/>
    <lineage>
        <taxon>Bacteria</taxon>
        <taxon>Bacillati</taxon>
        <taxon>Bacillota</taxon>
        <taxon>Bacilli</taxon>
        <taxon>Bacillales</taxon>
        <taxon>Staphylococcaceae</taxon>
        <taxon>Corticicoccus</taxon>
    </lineage>
</organism>
<sequence>MKRIVAAVIAAALLIFGIFFSFLTSFWASDWEEVFNEFSGGAFPSSFVVEDGDLDNRIAIINIEGTIMDTGEESSVFNSAGYNHTLTIEALKEIINDDTISGILLNVDSPGGGVYESEEIHKYLMEAKEAGKVIYSSMGGMAASGGYYVSSPADQIFASNETLTGSIGVIMQSMNYSQLAEDFGVTFDTYTSGDMKEMLNGQREPTEEETQYVQGMVDTMFQNFVDVVEEGRGMSEDEVRNIADGRIYLGQDAVENGLVDQIGYIEDATEALKEELGGNPQIIEYGYDDSFANISFTYKVKDFIGEVTGQSDIQRVESLINNRQGMQPMYLYQD</sequence>
<evidence type="ECO:0000256" key="4">
    <source>
        <dbReference type="ARBA" id="ARBA00022825"/>
    </source>
</evidence>
<dbReference type="SUPFAM" id="SSF52096">
    <property type="entry name" value="ClpP/crotonase"/>
    <property type="match status" value="1"/>
</dbReference>
<evidence type="ECO:0000256" key="2">
    <source>
        <dbReference type="ARBA" id="ARBA00022670"/>
    </source>
</evidence>
<dbReference type="PANTHER" id="PTHR42987">
    <property type="entry name" value="PEPTIDASE S49"/>
    <property type="match status" value="1"/>
</dbReference>
<dbReference type="InterPro" id="IPR004635">
    <property type="entry name" value="Pept_S49_SppA"/>
</dbReference>